<dbReference type="EMBL" id="BONH01000024">
    <property type="protein sequence ID" value="GIF99955.1"/>
    <property type="molecule type" value="Genomic_DNA"/>
</dbReference>
<feature type="transmembrane region" description="Helical" evidence="1">
    <location>
        <begin position="173"/>
        <end position="196"/>
    </location>
</feature>
<evidence type="ECO:0000313" key="2">
    <source>
        <dbReference type="EMBL" id="GIF99955.1"/>
    </source>
</evidence>
<gene>
    <name evidence="2" type="ORF">Cci01nite_50490</name>
</gene>
<keyword evidence="3" id="KW-1185">Reference proteome</keyword>
<keyword evidence="1" id="KW-0472">Membrane</keyword>
<feature type="transmembrane region" description="Helical" evidence="1">
    <location>
        <begin position="260"/>
        <end position="279"/>
    </location>
</feature>
<comment type="caution">
    <text evidence="2">The sequence shown here is derived from an EMBL/GenBank/DDBJ whole genome shotgun (WGS) entry which is preliminary data.</text>
</comment>
<name>A0A8J3P0X5_9ACTN</name>
<dbReference type="Proteomes" id="UP000659904">
    <property type="component" value="Unassembled WGS sequence"/>
</dbReference>
<evidence type="ECO:0000313" key="3">
    <source>
        <dbReference type="Proteomes" id="UP000659904"/>
    </source>
</evidence>
<accession>A0A8J3P0X5</accession>
<keyword evidence="1" id="KW-0812">Transmembrane</keyword>
<feature type="transmembrane region" description="Helical" evidence="1">
    <location>
        <begin position="42"/>
        <end position="59"/>
    </location>
</feature>
<proteinExistence type="predicted"/>
<evidence type="ECO:0000256" key="1">
    <source>
        <dbReference type="SAM" id="Phobius"/>
    </source>
</evidence>
<protein>
    <submittedName>
        <fullName evidence="2">ABC transporter permease</fullName>
    </submittedName>
</protein>
<feature type="transmembrane region" description="Helical" evidence="1">
    <location>
        <begin position="128"/>
        <end position="153"/>
    </location>
</feature>
<feature type="transmembrane region" description="Helical" evidence="1">
    <location>
        <begin position="203"/>
        <end position="220"/>
    </location>
</feature>
<feature type="transmembrane region" description="Helical" evidence="1">
    <location>
        <begin position="89"/>
        <end position="107"/>
    </location>
</feature>
<dbReference type="AlphaFoldDB" id="A0A8J3P0X5"/>
<organism evidence="2 3">
    <name type="scientific">Catellatospora citrea</name>
    <dbReference type="NCBI Taxonomy" id="53366"/>
    <lineage>
        <taxon>Bacteria</taxon>
        <taxon>Bacillati</taxon>
        <taxon>Actinomycetota</taxon>
        <taxon>Actinomycetes</taxon>
        <taxon>Micromonosporales</taxon>
        <taxon>Micromonosporaceae</taxon>
        <taxon>Catellatospora</taxon>
    </lineage>
</organism>
<sequence>MTTSLHPAPPAARTRAAAPRARFTDLVAAEWIKLWSLRSTPWTLGLATLFVVGAAALAAKADYDNFPFYDPEARREHMFSLGDAFPQEGYLTLMLVAASLGALTVVSEYGSGLIRTTTAAVPARGAVVLAKAVVTAAVWTVTGVLVAGGSFAVSQAILAGRDAAVSVTDPVSVRAIAASALLAPVCALIGLCLGVLIRHTATTMVTVTFLLLMLPTMFSADKRWSAELSHLMPGIAWGRLVTDWMPPPRPDYFPATVTESWLVLAAWPLLLLIPALLTIRRRDV</sequence>
<keyword evidence="1" id="KW-1133">Transmembrane helix</keyword>
<dbReference type="RefSeq" id="WP_120319813.1">
    <property type="nucleotide sequence ID" value="NZ_BONH01000024.1"/>
</dbReference>
<reference evidence="2 3" key="1">
    <citation type="submission" date="2021-01" db="EMBL/GenBank/DDBJ databases">
        <title>Whole genome shotgun sequence of Catellatospora citrea NBRC 14495.</title>
        <authorList>
            <person name="Komaki H."/>
            <person name="Tamura T."/>
        </authorList>
    </citation>
    <scope>NUCLEOTIDE SEQUENCE [LARGE SCALE GENOMIC DNA]</scope>
    <source>
        <strain evidence="2 3">NBRC 14495</strain>
    </source>
</reference>